<reference evidence="1" key="1">
    <citation type="submission" date="2016-10" db="EMBL/GenBank/DDBJ databases">
        <title>Sequence of Gallionella enrichment culture.</title>
        <authorList>
            <person name="Poehlein A."/>
            <person name="Muehling M."/>
            <person name="Daniel R."/>
        </authorList>
    </citation>
    <scope>NUCLEOTIDE SEQUENCE</scope>
</reference>
<name>A0A1J5SRA9_9ZZZZ</name>
<organism evidence="1">
    <name type="scientific">mine drainage metagenome</name>
    <dbReference type="NCBI Taxonomy" id="410659"/>
    <lineage>
        <taxon>unclassified sequences</taxon>
        <taxon>metagenomes</taxon>
        <taxon>ecological metagenomes</taxon>
    </lineage>
</organism>
<accession>A0A1J5SRA9</accession>
<dbReference type="EMBL" id="MLJW01000021">
    <property type="protein sequence ID" value="OIR10983.1"/>
    <property type="molecule type" value="Genomic_DNA"/>
</dbReference>
<dbReference type="AlphaFoldDB" id="A0A1J5SRA9"/>
<gene>
    <name evidence="1" type="ORF">GALL_71540</name>
</gene>
<comment type="caution">
    <text evidence="1">The sequence shown here is derived from an EMBL/GenBank/DDBJ whole genome shotgun (WGS) entry which is preliminary data.</text>
</comment>
<sequence>MAIPANLIQGDSSSWTDDPFTDAAGNVYESGTYALRYELRGPAAAVTLSSTQNGTGWQTSLSTAVSATLAAGVWFWAAILTATNQRITIARGEITVAADISTVTANYDGRSVAEIALSQAENALATWRSSSGRVKKYTIGSRSMEFEDSAQILTIISYWRLRVSNERKQRSISDGLGDPSKLLVRFQ</sequence>
<protein>
    <submittedName>
        <fullName evidence="1">Uncharacterized protein</fullName>
    </submittedName>
</protein>
<evidence type="ECO:0000313" key="1">
    <source>
        <dbReference type="EMBL" id="OIR10983.1"/>
    </source>
</evidence>
<proteinExistence type="predicted"/>